<reference evidence="3" key="1">
    <citation type="submission" date="2017-12" db="EMBL/GenBank/DDBJ databases">
        <authorList>
            <consortium name="DOE Joint Genome Institute"/>
            <person name="Mondo S.J."/>
            <person name="Kjaerbolling I."/>
            <person name="Vesth T.C."/>
            <person name="Frisvad J.C."/>
            <person name="Nybo J.L."/>
            <person name="Theobald S."/>
            <person name="Kuo A."/>
            <person name="Bowyer P."/>
            <person name="Matsuda Y."/>
            <person name="Lyhne E.K."/>
            <person name="Kogle M.E."/>
            <person name="Clum A."/>
            <person name="Lipzen A."/>
            <person name="Salamov A."/>
            <person name="Ngan C.Y."/>
            <person name="Daum C."/>
            <person name="Chiniquy J."/>
            <person name="Barry K."/>
            <person name="LaButti K."/>
            <person name="Haridas S."/>
            <person name="Simmons B.A."/>
            <person name="Magnuson J.K."/>
            <person name="Mortensen U.H."/>
            <person name="Larsen T.O."/>
            <person name="Grigoriev I.V."/>
            <person name="Baker S.E."/>
            <person name="Andersen M.R."/>
            <person name="Nordberg H.P."/>
            <person name="Cantor M.N."/>
            <person name="Hua S.X."/>
        </authorList>
    </citation>
    <scope>NUCLEOTIDE SEQUENCE [LARGE SCALE GENOMIC DNA]</scope>
    <source>
        <strain evidence="3">IBT 19404</strain>
    </source>
</reference>
<sequence length="96" mass="11104">MMIQMLRRHRMILQRKAISSYSEFLHSQFGSSNTLGGCFCCTLHGKLRPSDRYRTLISTHNTVHPPPTQTESPTHPKNHELSAPLLRNILHRDTLR</sequence>
<protein>
    <submittedName>
        <fullName evidence="2">Uncharacterized protein</fullName>
    </submittedName>
</protein>
<proteinExistence type="predicted"/>
<dbReference type="OrthoDB" id="10338105at2759"/>
<dbReference type="AlphaFoldDB" id="A0A2J5HR40"/>
<evidence type="ECO:0000313" key="3">
    <source>
        <dbReference type="Proteomes" id="UP000235023"/>
    </source>
</evidence>
<dbReference type="Proteomes" id="UP000235023">
    <property type="component" value="Unassembled WGS sequence"/>
</dbReference>
<name>A0A2J5HR40_9EURO</name>
<organism evidence="2 3">
    <name type="scientific">Aspergillus taichungensis</name>
    <dbReference type="NCBI Taxonomy" id="482145"/>
    <lineage>
        <taxon>Eukaryota</taxon>
        <taxon>Fungi</taxon>
        <taxon>Dikarya</taxon>
        <taxon>Ascomycota</taxon>
        <taxon>Pezizomycotina</taxon>
        <taxon>Eurotiomycetes</taxon>
        <taxon>Eurotiomycetidae</taxon>
        <taxon>Eurotiales</taxon>
        <taxon>Aspergillaceae</taxon>
        <taxon>Aspergillus</taxon>
        <taxon>Aspergillus subgen. Circumdati</taxon>
    </lineage>
</organism>
<evidence type="ECO:0000256" key="1">
    <source>
        <dbReference type="SAM" id="MobiDB-lite"/>
    </source>
</evidence>
<gene>
    <name evidence="2" type="ORF">BDW42DRAFT_172380</name>
</gene>
<dbReference type="EMBL" id="KZ559556">
    <property type="protein sequence ID" value="PLN79739.1"/>
    <property type="molecule type" value="Genomic_DNA"/>
</dbReference>
<feature type="region of interest" description="Disordered" evidence="1">
    <location>
        <begin position="60"/>
        <end position="96"/>
    </location>
</feature>
<accession>A0A2J5HR40</accession>
<evidence type="ECO:0000313" key="2">
    <source>
        <dbReference type="EMBL" id="PLN79739.1"/>
    </source>
</evidence>
<keyword evidence="3" id="KW-1185">Reference proteome</keyword>